<dbReference type="EMBL" id="PEZZ01000014">
    <property type="protein sequence ID" value="PIS05262.1"/>
    <property type="molecule type" value="Genomic_DNA"/>
</dbReference>
<protein>
    <recommendedName>
        <fullName evidence="2">Thioredoxin domain-containing protein</fullName>
    </recommendedName>
</protein>
<dbReference type="InterPro" id="IPR017937">
    <property type="entry name" value="Thioredoxin_CS"/>
</dbReference>
<evidence type="ECO:0000256" key="1">
    <source>
        <dbReference type="SAM" id="MobiDB-lite"/>
    </source>
</evidence>
<proteinExistence type="predicted"/>
<organism evidence="3 4">
    <name type="scientific">Candidatus Buchananbacteria bacterium CG10_big_fil_rev_8_21_14_0_10_42_9</name>
    <dbReference type="NCBI Taxonomy" id="1974526"/>
    <lineage>
        <taxon>Bacteria</taxon>
        <taxon>Candidatus Buchananiibacteriota</taxon>
    </lineage>
</organism>
<dbReference type="SUPFAM" id="SSF52833">
    <property type="entry name" value="Thioredoxin-like"/>
    <property type="match status" value="1"/>
</dbReference>
<comment type="caution">
    <text evidence="3">The sequence shown here is derived from an EMBL/GenBank/DDBJ whole genome shotgun (WGS) entry which is preliminary data.</text>
</comment>
<name>A0A2H0W1M4_9BACT</name>
<evidence type="ECO:0000313" key="3">
    <source>
        <dbReference type="EMBL" id="PIS05262.1"/>
    </source>
</evidence>
<sequence length="231" mass="25306">MKYGISLAVLIAVLGGAYFIFISSHDQDNPGTNMASDQSHRQDNSDMVNSNPDGAGDSSSQLMVDKNATTENEDVVLEKEPGDNTLEETVVTDSIVSPNNTTPDPAVDYNQTVPVTSVNYQRYNEADYQAALTSGQPVLLYFTASWCPTCRRQNPVVNELFGTDADVLSWGVQGFFVHYNDPETNSEDQALAKEFGVTYQHTFFVINGSAQNKFIGHQTTSQLKSQISSIL</sequence>
<reference evidence="4" key="1">
    <citation type="submission" date="2017-09" db="EMBL/GenBank/DDBJ databases">
        <title>Depth-based differentiation of microbial function through sediment-hosted aquifers and enrichment of novel symbionts in the deep terrestrial subsurface.</title>
        <authorList>
            <person name="Probst A.J."/>
            <person name="Ladd B."/>
            <person name="Jarett J.K."/>
            <person name="Geller-Mcgrath D.E."/>
            <person name="Sieber C.M.K."/>
            <person name="Emerson J.B."/>
            <person name="Anantharaman K."/>
            <person name="Thomas B.C."/>
            <person name="Malmstrom R."/>
            <person name="Stieglmeier M."/>
            <person name="Klingl A."/>
            <person name="Woyke T."/>
            <person name="Ryan C.M."/>
            <person name="Banfield J.F."/>
        </authorList>
    </citation>
    <scope>NUCLEOTIDE SEQUENCE [LARGE SCALE GENOMIC DNA]</scope>
</reference>
<feature type="domain" description="Thioredoxin" evidence="2">
    <location>
        <begin position="91"/>
        <end position="231"/>
    </location>
</feature>
<feature type="compositionally biased region" description="Polar residues" evidence="1">
    <location>
        <begin position="45"/>
        <end position="61"/>
    </location>
</feature>
<feature type="region of interest" description="Disordered" evidence="1">
    <location>
        <begin position="30"/>
        <end position="61"/>
    </location>
</feature>
<dbReference type="PROSITE" id="PS51352">
    <property type="entry name" value="THIOREDOXIN_2"/>
    <property type="match status" value="1"/>
</dbReference>
<dbReference type="CDD" id="cd02947">
    <property type="entry name" value="TRX_family"/>
    <property type="match status" value="1"/>
</dbReference>
<dbReference type="Proteomes" id="UP000230935">
    <property type="component" value="Unassembled WGS sequence"/>
</dbReference>
<dbReference type="Pfam" id="PF00085">
    <property type="entry name" value="Thioredoxin"/>
    <property type="match status" value="1"/>
</dbReference>
<dbReference type="PROSITE" id="PS00194">
    <property type="entry name" value="THIOREDOXIN_1"/>
    <property type="match status" value="1"/>
</dbReference>
<accession>A0A2H0W1M4</accession>
<evidence type="ECO:0000313" key="4">
    <source>
        <dbReference type="Proteomes" id="UP000230935"/>
    </source>
</evidence>
<dbReference type="Gene3D" id="3.40.30.10">
    <property type="entry name" value="Glutaredoxin"/>
    <property type="match status" value="1"/>
</dbReference>
<gene>
    <name evidence="3" type="ORF">COT81_02060</name>
</gene>
<evidence type="ECO:0000259" key="2">
    <source>
        <dbReference type="PROSITE" id="PS51352"/>
    </source>
</evidence>
<dbReference type="InterPro" id="IPR036249">
    <property type="entry name" value="Thioredoxin-like_sf"/>
</dbReference>
<dbReference type="InterPro" id="IPR013766">
    <property type="entry name" value="Thioredoxin_domain"/>
</dbReference>
<dbReference type="AlphaFoldDB" id="A0A2H0W1M4"/>